<evidence type="ECO:0000313" key="2">
    <source>
        <dbReference type="Proteomes" id="UP001172055"/>
    </source>
</evidence>
<gene>
    <name evidence="1" type="ORF">QWY14_04100</name>
</gene>
<evidence type="ECO:0000313" key="1">
    <source>
        <dbReference type="EMBL" id="MDN7240956.1"/>
    </source>
</evidence>
<name>A0ABT8MZ92_9BACL</name>
<proteinExistence type="predicted"/>
<sequence>MIQLLESKQWKLGLEEENQKYRFVITHEDFIKITTSFMEFDKEMLKITQKTLKEIAKEIEQGKTKSEYESLELFEDLTGNFLLTIHLGAYHNFTLYFINYSADFQLDFAGRSYELVQLRDTINLIIEEQSFYD</sequence>
<accession>A0ABT8MZ92</accession>
<protein>
    <submittedName>
        <fullName evidence="1">Uncharacterized protein</fullName>
    </submittedName>
</protein>
<dbReference type="EMBL" id="JAUJWV010000001">
    <property type="protein sequence ID" value="MDN7240956.1"/>
    <property type="molecule type" value="Genomic_DNA"/>
</dbReference>
<dbReference type="Proteomes" id="UP001172055">
    <property type="component" value="Unassembled WGS sequence"/>
</dbReference>
<reference evidence="1 2" key="1">
    <citation type="submission" date="2023-06" db="EMBL/GenBank/DDBJ databases">
        <title>Novel species in genus Planococcus.</title>
        <authorList>
            <person name="Ning S."/>
        </authorList>
    </citation>
    <scope>NUCLEOTIDE SEQUENCE [LARGE SCALE GENOMIC DNA]</scope>
    <source>
        <strain evidence="1 2">N028</strain>
    </source>
</reference>
<organism evidence="1 2">
    <name type="scientific">Planococcus shixiaomingii</name>
    <dbReference type="NCBI Taxonomy" id="3058393"/>
    <lineage>
        <taxon>Bacteria</taxon>
        <taxon>Bacillati</taxon>
        <taxon>Bacillota</taxon>
        <taxon>Bacilli</taxon>
        <taxon>Bacillales</taxon>
        <taxon>Caryophanaceae</taxon>
        <taxon>Planococcus</taxon>
    </lineage>
</organism>
<comment type="caution">
    <text evidence="1">The sequence shown here is derived from an EMBL/GenBank/DDBJ whole genome shotgun (WGS) entry which is preliminary data.</text>
</comment>
<dbReference type="RefSeq" id="WP_301722851.1">
    <property type="nucleotide sequence ID" value="NZ_JAUJWV010000001.1"/>
</dbReference>
<keyword evidence="2" id="KW-1185">Reference proteome</keyword>